<dbReference type="STRING" id="1123281.SAMN02745180_00188"/>
<dbReference type="RefSeq" id="WP_132995270.1">
    <property type="nucleotide sequence ID" value="NZ_FQXR01000002.1"/>
</dbReference>
<sequence length="348" mass="39562">MVKVSVRDLFDDLNPKEYQDIEIKNISLGNTSLRSVKKRVFEEINKDMNSEKEKGKKKIKKSFKSAWAAVIIIFVISTTVFAISKPEIFKWIFGEDAKITEKNIQDVVATTSDADIIFTVESLLSDGNQNYFVISLENKNGERFGDVLPIITINTEKLDGMGFMSMGSKKINGPDNLKNKAYYLFEVKSNRDLMGKNAELILEGLRDKNSGKETIFNKKLKVFFNIGNNNDNNIRNIVVENPQIINNKYYVTEIKLSNLGMNLKGKEIETTSTIPIPNIKLKYKNGDIRDLSYKTNKNPHVDFPDASHGFSRDQNKKEFTNTITFGELIDVDAVESIIVNGKEYKVNK</sequence>
<feature type="transmembrane region" description="Helical" evidence="1">
    <location>
        <begin position="66"/>
        <end position="83"/>
    </location>
</feature>
<accession>A0A1M5SJW0</accession>
<keyword evidence="3" id="KW-1185">Reference proteome</keyword>
<gene>
    <name evidence="2" type="ORF">SAMN02745180_00188</name>
</gene>
<evidence type="ECO:0000256" key="1">
    <source>
        <dbReference type="SAM" id="Phobius"/>
    </source>
</evidence>
<keyword evidence="1" id="KW-0472">Membrane</keyword>
<evidence type="ECO:0000313" key="2">
    <source>
        <dbReference type="EMBL" id="SHH38538.1"/>
    </source>
</evidence>
<dbReference type="OrthoDB" id="9997597at2"/>
<keyword evidence="1" id="KW-1133">Transmembrane helix</keyword>
<proteinExistence type="predicted"/>
<keyword evidence="1" id="KW-0812">Transmembrane</keyword>
<organism evidence="2 3">
    <name type="scientific">Sporanaerobacter acetigenes DSM 13106</name>
    <dbReference type="NCBI Taxonomy" id="1123281"/>
    <lineage>
        <taxon>Bacteria</taxon>
        <taxon>Bacillati</taxon>
        <taxon>Bacillota</taxon>
        <taxon>Tissierellia</taxon>
        <taxon>Tissierellales</taxon>
        <taxon>Sporanaerobacteraceae</taxon>
        <taxon>Sporanaerobacter</taxon>
    </lineage>
</organism>
<evidence type="ECO:0008006" key="4">
    <source>
        <dbReference type="Google" id="ProtNLM"/>
    </source>
</evidence>
<evidence type="ECO:0000313" key="3">
    <source>
        <dbReference type="Proteomes" id="UP000184389"/>
    </source>
</evidence>
<dbReference type="Proteomes" id="UP000184389">
    <property type="component" value="Unassembled WGS sequence"/>
</dbReference>
<dbReference type="EMBL" id="FQXR01000002">
    <property type="protein sequence ID" value="SHH38538.1"/>
    <property type="molecule type" value="Genomic_DNA"/>
</dbReference>
<dbReference type="AlphaFoldDB" id="A0A1M5SJW0"/>
<protein>
    <recommendedName>
        <fullName evidence="4">DUF4179 domain-containing protein</fullName>
    </recommendedName>
</protein>
<reference evidence="2 3" key="1">
    <citation type="submission" date="2016-11" db="EMBL/GenBank/DDBJ databases">
        <authorList>
            <person name="Jaros S."/>
            <person name="Januszkiewicz K."/>
            <person name="Wedrychowicz H."/>
        </authorList>
    </citation>
    <scope>NUCLEOTIDE SEQUENCE [LARGE SCALE GENOMIC DNA]</scope>
    <source>
        <strain evidence="2 3">DSM 13106</strain>
    </source>
</reference>
<name>A0A1M5SJW0_9FIRM</name>